<keyword evidence="3" id="KW-1185">Reference proteome</keyword>
<dbReference type="InterPro" id="IPR024244">
    <property type="entry name" value="DUF2537"/>
</dbReference>
<feature type="transmembrane region" description="Helical" evidence="1">
    <location>
        <begin position="123"/>
        <end position="146"/>
    </location>
</feature>
<evidence type="ECO:0000313" key="3">
    <source>
        <dbReference type="Proteomes" id="UP001500483"/>
    </source>
</evidence>
<dbReference type="EMBL" id="BAAAYK010000038">
    <property type="protein sequence ID" value="GAA3363350.1"/>
    <property type="molecule type" value="Genomic_DNA"/>
</dbReference>
<name>A0ABP6RYA9_9PSEU</name>
<dbReference type="Pfam" id="PF10801">
    <property type="entry name" value="DUF2537"/>
    <property type="match status" value="1"/>
</dbReference>
<feature type="transmembrane region" description="Helical" evidence="1">
    <location>
        <begin position="179"/>
        <end position="203"/>
    </location>
</feature>
<gene>
    <name evidence="2" type="ORF">GCM10020366_54910</name>
</gene>
<keyword evidence="1" id="KW-0812">Transmembrane</keyword>
<dbReference type="Proteomes" id="UP001500483">
    <property type="component" value="Unassembled WGS sequence"/>
</dbReference>
<keyword evidence="1" id="KW-1133">Transmembrane helix</keyword>
<comment type="caution">
    <text evidence="2">The sequence shown here is derived from an EMBL/GenBank/DDBJ whole genome shotgun (WGS) entry which is preliminary data.</text>
</comment>
<sequence>MIGAAQRSRWELRVRRGRAVLVDRPERAGERPVREYDPARLALPAELVEDLHEWAHVVEAVAPDQDIAGESSATLMARRGRQLAARLAAETGGEVGYWDPARGRVSRVRRAGPVGVVPEPTPWATGGAVAVVIAALVTVSLVVVSIGLSEVNLLLAVLVNVVVVGGFAPSIWIGRRLPVWRWVAFGAAGGVLLAWLALLLSLLG</sequence>
<evidence type="ECO:0000256" key="1">
    <source>
        <dbReference type="SAM" id="Phobius"/>
    </source>
</evidence>
<protein>
    <submittedName>
        <fullName evidence="2">DUF2537 domain-containing protein</fullName>
    </submittedName>
</protein>
<feature type="transmembrane region" description="Helical" evidence="1">
    <location>
        <begin position="153"/>
        <end position="173"/>
    </location>
</feature>
<reference evidence="3" key="1">
    <citation type="journal article" date="2019" name="Int. J. Syst. Evol. Microbiol.">
        <title>The Global Catalogue of Microorganisms (GCM) 10K type strain sequencing project: providing services to taxonomists for standard genome sequencing and annotation.</title>
        <authorList>
            <consortium name="The Broad Institute Genomics Platform"/>
            <consortium name="The Broad Institute Genome Sequencing Center for Infectious Disease"/>
            <person name="Wu L."/>
            <person name="Ma J."/>
        </authorList>
    </citation>
    <scope>NUCLEOTIDE SEQUENCE [LARGE SCALE GENOMIC DNA]</scope>
    <source>
        <strain evidence="3">JCM 9687</strain>
    </source>
</reference>
<dbReference type="RefSeq" id="WP_344930349.1">
    <property type="nucleotide sequence ID" value="NZ_BAAAYK010000038.1"/>
</dbReference>
<proteinExistence type="predicted"/>
<accession>A0ABP6RYA9</accession>
<keyword evidence="1" id="KW-0472">Membrane</keyword>
<evidence type="ECO:0000313" key="2">
    <source>
        <dbReference type="EMBL" id="GAA3363350.1"/>
    </source>
</evidence>
<organism evidence="2 3">
    <name type="scientific">Saccharopolyspora gregorii</name>
    <dbReference type="NCBI Taxonomy" id="33914"/>
    <lineage>
        <taxon>Bacteria</taxon>
        <taxon>Bacillati</taxon>
        <taxon>Actinomycetota</taxon>
        <taxon>Actinomycetes</taxon>
        <taxon>Pseudonocardiales</taxon>
        <taxon>Pseudonocardiaceae</taxon>
        <taxon>Saccharopolyspora</taxon>
    </lineage>
</organism>